<protein>
    <submittedName>
        <fullName evidence="3">Carbon-nitrogen hydrolase family protein</fullName>
    </submittedName>
</protein>
<feature type="domain" description="CN hydrolase" evidence="2">
    <location>
        <begin position="23"/>
        <end position="267"/>
    </location>
</feature>
<dbReference type="InterPro" id="IPR036526">
    <property type="entry name" value="C-N_Hydrolase_sf"/>
</dbReference>
<organism evidence="3">
    <name type="scientific">Candidatus Methanomethylicus mesodigestus</name>
    <dbReference type="NCBI Taxonomy" id="1867258"/>
    <lineage>
        <taxon>Archaea</taxon>
        <taxon>Thermoproteota</taxon>
        <taxon>Methanosuratincolia</taxon>
        <taxon>Candidatus Methanomethylicales</taxon>
        <taxon>Candidatus Methanomethylicaceae</taxon>
        <taxon>Candidatus Methanomethylicus</taxon>
    </lineage>
</organism>
<keyword evidence="1 3" id="KW-0378">Hydrolase</keyword>
<gene>
    <name evidence="3" type="ORF">ENS19_07165</name>
</gene>
<dbReference type="InterPro" id="IPR045254">
    <property type="entry name" value="Nit1/2_C-N_Hydrolase"/>
</dbReference>
<dbReference type="PANTHER" id="PTHR23088:SF27">
    <property type="entry name" value="DEAMINATED GLUTATHIONE AMIDASE"/>
    <property type="match status" value="1"/>
</dbReference>
<evidence type="ECO:0000313" key="3">
    <source>
        <dbReference type="EMBL" id="HFK21033.1"/>
    </source>
</evidence>
<dbReference type="EMBL" id="DSTX01000011">
    <property type="protein sequence ID" value="HFK21033.1"/>
    <property type="molecule type" value="Genomic_DNA"/>
</dbReference>
<proteinExistence type="predicted"/>
<dbReference type="SUPFAM" id="SSF56317">
    <property type="entry name" value="Carbon-nitrogen hydrolase"/>
    <property type="match status" value="1"/>
</dbReference>
<evidence type="ECO:0000259" key="2">
    <source>
        <dbReference type="PROSITE" id="PS50263"/>
    </source>
</evidence>
<dbReference type="Gene3D" id="3.60.110.10">
    <property type="entry name" value="Carbon-nitrogen hydrolase"/>
    <property type="match status" value="1"/>
</dbReference>
<sequence length="292" mass="32024">MLEKCICLRNHLNYLMMVGGMRLTVGIVQMSSGEDKEENLRKAEEMIAACASGGARLIALPELFNYLPPRIDKEKYFANAEGLDGISLGRVSKVARELGVTIIGGSIIEKGAGEVYNTCAVVTPEGITGTYRKTHLFSYGRINEAEIFTAGRGGTVVELDGLRIGLTICFDLRFPELFREETIGGAEIISNVSAFLRETGKHHWMTLLRARAIENQLYIIAANQACGQARGGGAPKYFGHSCIVDPWGRVIAKLGYEEGVAIAEISTEKVREIRESLPSVDLIIDRAKRNEK</sequence>
<dbReference type="InterPro" id="IPR003010">
    <property type="entry name" value="C-N_Hydrolase"/>
</dbReference>
<dbReference type="Pfam" id="PF00795">
    <property type="entry name" value="CN_hydrolase"/>
    <property type="match status" value="1"/>
</dbReference>
<reference evidence="3" key="1">
    <citation type="journal article" date="2020" name="mSystems">
        <title>Genome- and Community-Level Interaction Insights into Carbon Utilization and Element Cycling Functions of Hydrothermarchaeota in Hydrothermal Sediment.</title>
        <authorList>
            <person name="Zhou Z."/>
            <person name="Liu Y."/>
            <person name="Xu W."/>
            <person name="Pan J."/>
            <person name="Luo Z.H."/>
            <person name="Li M."/>
        </authorList>
    </citation>
    <scope>NUCLEOTIDE SEQUENCE [LARGE SCALE GENOMIC DNA]</scope>
    <source>
        <strain evidence="3">SpSt-468</strain>
    </source>
</reference>
<accession>A0A7C3J4A2</accession>
<dbReference type="PROSITE" id="PS50263">
    <property type="entry name" value="CN_HYDROLASE"/>
    <property type="match status" value="1"/>
</dbReference>
<comment type="caution">
    <text evidence="3">The sequence shown here is derived from an EMBL/GenBank/DDBJ whole genome shotgun (WGS) entry which is preliminary data.</text>
</comment>
<dbReference type="GO" id="GO:0016811">
    <property type="term" value="F:hydrolase activity, acting on carbon-nitrogen (but not peptide) bonds, in linear amides"/>
    <property type="evidence" value="ECO:0007669"/>
    <property type="project" value="InterPro"/>
</dbReference>
<dbReference type="AlphaFoldDB" id="A0A7C3J4A2"/>
<evidence type="ECO:0000256" key="1">
    <source>
        <dbReference type="ARBA" id="ARBA00022801"/>
    </source>
</evidence>
<dbReference type="CDD" id="cd07572">
    <property type="entry name" value="nit"/>
    <property type="match status" value="1"/>
</dbReference>
<name>A0A7C3J4A2_9CREN</name>
<dbReference type="PANTHER" id="PTHR23088">
    <property type="entry name" value="NITRILASE-RELATED"/>
    <property type="match status" value="1"/>
</dbReference>